<feature type="non-terminal residue" evidence="2">
    <location>
        <position position="523"/>
    </location>
</feature>
<feature type="compositionally biased region" description="Basic residues" evidence="1">
    <location>
        <begin position="437"/>
        <end position="448"/>
    </location>
</feature>
<feature type="compositionally biased region" description="Pro residues" evidence="1">
    <location>
        <begin position="421"/>
        <end position="431"/>
    </location>
</feature>
<reference evidence="2 3" key="1">
    <citation type="submission" date="2020-02" db="EMBL/GenBank/DDBJ databases">
        <authorList>
            <person name="Ferguson B K."/>
        </authorList>
    </citation>
    <scope>NUCLEOTIDE SEQUENCE [LARGE SCALE GENOMIC DNA]</scope>
</reference>
<name>A0A6H5I375_9HYME</name>
<feature type="region of interest" description="Disordered" evidence="1">
    <location>
        <begin position="90"/>
        <end position="124"/>
    </location>
</feature>
<proteinExistence type="predicted"/>
<sequence>MKFSLLCAIRHESQESVSRVRISCASGFVSSSVRPRRLMTSFLIVTFSVLASETTLLLLPHHIYGGTKKKIINPSPGEIFAGYLQNAQRSSSTSTTGQQQQQLPPNPGIKEASPRAQKRRGTDVDVNDAWPGKSVYITIRIIIQTDILYPLRSFRKMLKRLPITRTKVGPALYSSPRPPGLPLSITVKEMGSRIAAAALRRLDLRASAVQQPGRDRLFLRVSFFFFVRVHSSSSTTASWLAAASSLASPTELDATSRLSLDGGANDVVLPSLSTLFARYAACMQLVAHTYLQIMASRHLAVESGLVMSKFMGLSGKQRQQQQQRARKCINLYALPRAISGRPRAFSKRSKISCVHLLLRRTTPYLIVEFVRGRAAAVLARLLSIFIVSCPNLCRRRYPRIYSNLNSTENGALEWGEQTSPRPQPPPTPTPSGLPKTFSRHRRTPRARHTRYEELNISARSRGTTAATTTTTTANTATDAPHRPLLLLLLSTTTTHWLARRSHQACPNASYTVSRKPDRHCVPV</sequence>
<keyword evidence="3" id="KW-1185">Reference proteome</keyword>
<dbReference type="AlphaFoldDB" id="A0A6H5I375"/>
<evidence type="ECO:0000256" key="1">
    <source>
        <dbReference type="SAM" id="MobiDB-lite"/>
    </source>
</evidence>
<feature type="compositionally biased region" description="Low complexity" evidence="1">
    <location>
        <begin position="90"/>
        <end position="102"/>
    </location>
</feature>
<feature type="region of interest" description="Disordered" evidence="1">
    <location>
        <begin position="412"/>
        <end position="450"/>
    </location>
</feature>
<accession>A0A6H5I375</accession>
<evidence type="ECO:0000313" key="3">
    <source>
        <dbReference type="Proteomes" id="UP000479190"/>
    </source>
</evidence>
<organism evidence="2 3">
    <name type="scientific">Trichogramma brassicae</name>
    <dbReference type="NCBI Taxonomy" id="86971"/>
    <lineage>
        <taxon>Eukaryota</taxon>
        <taxon>Metazoa</taxon>
        <taxon>Ecdysozoa</taxon>
        <taxon>Arthropoda</taxon>
        <taxon>Hexapoda</taxon>
        <taxon>Insecta</taxon>
        <taxon>Pterygota</taxon>
        <taxon>Neoptera</taxon>
        <taxon>Endopterygota</taxon>
        <taxon>Hymenoptera</taxon>
        <taxon>Apocrita</taxon>
        <taxon>Proctotrupomorpha</taxon>
        <taxon>Chalcidoidea</taxon>
        <taxon>Trichogrammatidae</taxon>
        <taxon>Trichogramma</taxon>
    </lineage>
</organism>
<dbReference type="Proteomes" id="UP000479190">
    <property type="component" value="Unassembled WGS sequence"/>
</dbReference>
<gene>
    <name evidence="2" type="ORF">TBRA_LOCUS1198</name>
</gene>
<protein>
    <submittedName>
        <fullName evidence="2">Uncharacterized protein</fullName>
    </submittedName>
</protein>
<evidence type="ECO:0000313" key="2">
    <source>
        <dbReference type="EMBL" id="CAB0029118.1"/>
    </source>
</evidence>
<dbReference type="EMBL" id="CADCXV010000258">
    <property type="protein sequence ID" value="CAB0029118.1"/>
    <property type="molecule type" value="Genomic_DNA"/>
</dbReference>